<gene>
    <name evidence="1" type="ORF">CGZ75_13355</name>
</gene>
<proteinExistence type="predicted"/>
<evidence type="ECO:0000313" key="1">
    <source>
        <dbReference type="EMBL" id="OXM13987.1"/>
    </source>
</evidence>
<evidence type="ECO:0000313" key="2">
    <source>
        <dbReference type="Proteomes" id="UP000215145"/>
    </source>
</evidence>
<comment type="caution">
    <text evidence="1">The sequence shown here is derived from an EMBL/GenBank/DDBJ whole genome shotgun (WGS) entry which is preliminary data.</text>
</comment>
<reference evidence="1 2" key="1">
    <citation type="submission" date="2017-07" db="EMBL/GenBank/DDBJ databases">
        <title>Paenibacillus herberti R33 genome sequencing and assembly.</title>
        <authorList>
            <person name="Su W."/>
        </authorList>
    </citation>
    <scope>NUCLEOTIDE SEQUENCE [LARGE SCALE GENOMIC DNA]</scope>
    <source>
        <strain evidence="1 2">R33</strain>
    </source>
</reference>
<dbReference type="EMBL" id="NMUQ01000002">
    <property type="protein sequence ID" value="OXM13987.1"/>
    <property type="molecule type" value="Genomic_DNA"/>
</dbReference>
<name>A0A229NVP5_9BACL</name>
<keyword evidence="2" id="KW-1185">Reference proteome</keyword>
<sequence length="59" mass="6111">MRLYSLKQVQGGDGVADGGWCAGGADGGWWGGRRLVGRTATGGADGNWCGGRRMVLERA</sequence>
<dbReference type="RefSeq" id="WP_089524810.1">
    <property type="nucleotide sequence ID" value="NZ_NMUQ01000002.1"/>
</dbReference>
<dbReference type="Proteomes" id="UP000215145">
    <property type="component" value="Unassembled WGS sequence"/>
</dbReference>
<dbReference type="AlphaFoldDB" id="A0A229NVP5"/>
<protein>
    <submittedName>
        <fullName evidence="1">Uncharacterized protein</fullName>
    </submittedName>
</protein>
<accession>A0A229NVP5</accession>
<organism evidence="1 2">
    <name type="scientific">Paenibacillus herberti</name>
    <dbReference type="NCBI Taxonomy" id="1619309"/>
    <lineage>
        <taxon>Bacteria</taxon>
        <taxon>Bacillati</taxon>
        <taxon>Bacillota</taxon>
        <taxon>Bacilli</taxon>
        <taxon>Bacillales</taxon>
        <taxon>Paenibacillaceae</taxon>
        <taxon>Paenibacillus</taxon>
    </lineage>
</organism>